<dbReference type="InterPro" id="IPR015424">
    <property type="entry name" value="PyrdxlP-dep_Trfase"/>
</dbReference>
<dbReference type="PIRSF" id="PIRSF000390">
    <property type="entry name" value="PLP_StrS"/>
    <property type="match status" value="1"/>
</dbReference>
<evidence type="ECO:0000256" key="3">
    <source>
        <dbReference type="PIRSR" id="PIRSR000390-2"/>
    </source>
</evidence>
<dbReference type="Proteomes" id="UP000069241">
    <property type="component" value="Chromosome"/>
</dbReference>
<dbReference type="PANTHER" id="PTHR30244:SF34">
    <property type="entry name" value="DTDP-4-AMINO-4,6-DIDEOXYGALACTOSE TRANSAMINASE"/>
    <property type="match status" value="1"/>
</dbReference>
<protein>
    <submittedName>
        <fullName evidence="5">Aminotransferase</fullName>
    </submittedName>
</protein>
<accession>A0A120KMG7</accession>
<dbReference type="GO" id="GO:0000271">
    <property type="term" value="P:polysaccharide biosynthetic process"/>
    <property type="evidence" value="ECO:0007669"/>
    <property type="project" value="TreeGrafter"/>
</dbReference>
<evidence type="ECO:0000313" key="5">
    <source>
        <dbReference type="EMBL" id="AMD91250.1"/>
    </source>
</evidence>
<dbReference type="STRING" id="44742.AXF13_14565"/>
<evidence type="ECO:0000313" key="6">
    <source>
        <dbReference type="Proteomes" id="UP000069241"/>
    </source>
</evidence>
<sequence length="381" mass="41249">MSLRLSRSIVGEAEARAVSRVILEDGYLGIGNETRLFEEELAAYLGVTPQQVITTNTGTAALHLAMDAVASQCRATDGKAEVLVPSLTFVASFQAVTAAGCVPVACDVLPETGTLDLRDAEKRLTPRTIAVMPVDYASNPWHLDEVYDFARRKALRVVEDAAHAFGCRHHGRRIGSFGDMVCFSFDGIKNITSGEGGCLVAFDAEAARLASDARLLSVENDAQKRFAGIRSWDPDVKRQGWRYHMSNLMAAIGRVQLSRLDSEFIPVRRALAAVYAERLAGLPGLALLHTDPEDFIVPHIMPVRILNGRKDAVKEALAQEGIPTGVHYKPNHLLSFFGGGAVRLPVTEQLYAELVTLPLHPGLSREDVENVCAALARAAAA</sequence>
<evidence type="ECO:0000256" key="2">
    <source>
        <dbReference type="PIRSR" id="PIRSR000390-1"/>
    </source>
</evidence>
<dbReference type="RefSeq" id="WP_062254328.1">
    <property type="nucleotide sequence ID" value="NZ_CP014229.1"/>
</dbReference>
<dbReference type="Gene3D" id="3.40.640.10">
    <property type="entry name" value="Type I PLP-dependent aspartate aminotransferase-like (Major domain)"/>
    <property type="match status" value="1"/>
</dbReference>
<gene>
    <name evidence="5" type="ORF">AXF13_14565</name>
</gene>
<comment type="similarity">
    <text evidence="1 4">Belongs to the DegT/DnrJ/EryC1 family.</text>
</comment>
<dbReference type="SUPFAM" id="SSF53383">
    <property type="entry name" value="PLP-dependent transferases"/>
    <property type="match status" value="1"/>
</dbReference>
<dbReference type="KEGG" id="dfi:AXF13_14565"/>
<keyword evidence="5" id="KW-0808">Transferase</keyword>
<name>A0A120KMG7_9BACT</name>
<keyword evidence="6" id="KW-1185">Reference proteome</keyword>
<dbReference type="GO" id="GO:0030170">
    <property type="term" value="F:pyridoxal phosphate binding"/>
    <property type="evidence" value="ECO:0007669"/>
    <property type="project" value="TreeGrafter"/>
</dbReference>
<reference evidence="6" key="1">
    <citation type="submission" date="2016-02" db="EMBL/GenBank/DDBJ databases">
        <authorList>
            <person name="Holder M.E."/>
            <person name="Ajami N.J."/>
            <person name="Petrosino J.F."/>
        </authorList>
    </citation>
    <scope>NUCLEOTIDE SEQUENCE [LARGE SCALE GENOMIC DNA]</scope>
    <source>
        <strain evidence="6">CCUG 45958</strain>
    </source>
</reference>
<evidence type="ECO:0000256" key="1">
    <source>
        <dbReference type="ARBA" id="ARBA00037999"/>
    </source>
</evidence>
<evidence type="ECO:0000256" key="4">
    <source>
        <dbReference type="RuleBase" id="RU004508"/>
    </source>
</evidence>
<dbReference type="PANTHER" id="PTHR30244">
    <property type="entry name" value="TRANSAMINASE"/>
    <property type="match status" value="1"/>
</dbReference>
<organism evidence="5 6">
    <name type="scientific">Desulfovibrio fairfieldensis</name>
    <dbReference type="NCBI Taxonomy" id="44742"/>
    <lineage>
        <taxon>Bacteria</taxon>
        <taxon>Pseudomonadati</taxon>
        <taxon>Thermodesulfobacteriota</taxon>
        <taxon>Desulfovibrionia</taxon>
        <taxon>Desulfovibrionales</taxon>
        <taxon>Desulfovibrionaceae</taxon>
        <taxon>Desulfovibrio</taxon>
    </lineage>
</organism>
<dbReference type="CDD" id="cd00616">
    <property type="entry name" value="AHBA_syn"/>
    <property type="match status" value="1"/>
</dbReference>
<dbReference type="Gene3D" id="3.90.1150.10">
    <property type="entry name" value="Aspartate Aminotransferase, domain 1"/>
    <property type="match status" value="1"/>
</dbReference>
<dbReference type="GO" id="GO:0008483">
    <property type="term" value="F:transaminase activity"/>
    <property type="evidence" value="ECO:0007669"/>
    <property type="project" value="UniProtKB-KW"/>
</dbReference>
<dbReference type="InterPro" id="IPR000653">
    <property type="entry name" value="DegT/StrS_aminotransferase"/>
</dbReference>
<dbReference type="EMBL" id="CP014229">
    <property type="protein sequence ID" value="AMD91250.1"/>
    <property type="molecule type" value="Genomic_DNA"/>
</dbReference>
<dbReference type="InterPro" id="IPR015421">
    <property type="entry name" value="PyrdxlP-dep_Trfase_major"/>
</dbReference>
<proteinExistence type="inferred from homology"/>
<dbReference type="AlphaFoldDB" id="A0A120KMG7"/>
<feature type="modified residue" description="N6-(pyridoxal phosphate)lysine" evidence="3">
    <location>
        <position position="189"/>
    </location>
</feature>
<feature type="active site" description="Proton acceptor" evidence="2">
    <location>
        <position position="189"/>
    </location>
</feature>
<keyword evidence="5" id="KW-0032">Aminotransferase</keyword>
<dbReference type="Pfam" id="PF01041">
    <property type="entry name" value="DegT_DnrJ_EryC1"/>
    <property type="match status" value="1"/>
</dbReference>
<dbReference type="InterPro" id="IPR015422">
    <property type="entry name" value="PyrdxlP-dep_Trfase_small"/>
</dbReference>
<keyword evidence="3 4" id="KW-0663">Pyridoxal phosphate</keyword>